<feature type="compositionally biased region" description="Basic and acidic residues" evidence="1">
    <location>
        <begin position="281"/>
        <end position="294"/>
    </location>
</feature>
<organism evidence="3 4">
    <name type="scientific">Exophiala bonariae</name>
    <dbReference type="NCBI Taxonomy" id="1690606"/>
    <lineage>
        <taxon>Eukaryota</taxon>
        <taxon>Fungi</taxon>
        <taxon>Dikarya</taxon>
        <taxon>Ascomycota</taxon>
        <taxon>Pezizomycotina</taxon>
        <taxon>Eurotiomycetes</taxon>
        <taxon>Chaetothyriomycetidae</taxon>
        <taxon>Chaetothyriales</taxon>
        <taxon>Herpotrichiellaceae</taxon>
        <taxon>Exophiala</taxon>
    </lineage>
</organism>
<protein>
    <recommendedName>
        <fullName evidence="2">PH domain-containing protein</fullName>
    </recommendedName>
</protein>
<feature type="compositionally biased region" description="Low complexity" evidence="1">
    <location>
        <begin position="648"/>
        <end position="670"/>
    </location>
</feature>
<dbReference type="Gene3D" id="2.30.29.30">
    <property type="entry name" value="Pleckstrin-homology domain (PH domain)/Phosphotyrosine-binding domain (PTB)"/>
    <property type="match status" value="1"/>
</dbReference>
<dbReference type="CDD" id="cd00821">
    <property type="entry name" value="PH"/>
    <property type="match status" value="1"/>
</dbReference>
<dbReference type="EMBL" id="JAVRRD010000011">
    <property type="protein sequence ID" value="KAK5053924.1"/>
    <property type="molecule type" value="Genomic_DNA"/>
</dbReference>
<accession>A0AAV9NBY6</accession>
<evidence type="ECO:0000313" key="3">
    <source>
        <dbReference type="EMBL" id="KAK5053924.1"/>
    </source>
</evidence>
<feature type="compositionally biased region" description="Low complexity" evidence="1">
    <location>
        <begin position="254"/>
        <end position="280"/>
    </location>
</feature>
<dbReference type="InterPro" id="IPR039483">
    <property type="entry name" value="Meu6_PH_dom"/>
</dbReference>
<evidence type="ECO:0000256" key="1">
    <source>
        <dbReference type="SAM" id="MobiDB-lite"/>
    </source>
</evidence>
<feature type="region of interest" description="Disordered" evidence="1">
    <location>
        <begin position="233"/>
        <end position="354"/>
    </location>
</feature>
<gene>
    <name evidence="3" type="ORF">LTR84_001886</name>
</gene>
<feature type="compositionally biased region" description="Basic and acidic residues" evidence="1">
    <location>
        <begin position="435"/>
        <end position="445"/>
    </location>
</feature>
<dbReference type="Proteomes" id="UP001358417">
    <property type="component" value="Unassembled WGS sequence"/>
</dbReference>
<feature type="region of interest" description="Disordered" evidence="1">
    <location>
        <begin position="375"/>
        <end position="670"/>
    </location>
</feature>
<feature type="compositionally biased region" description="Low complexity" evidence="1">
    <location>
        <begin position="624"/>
        <end position="637"/>
    </location>
</feature>
<feature type="compositionally biased region" description="Basic and acidic residues" evidence="1">
    <location>
        <begin position="543"/>
        <end position="555"/>
    </location>
</feature>
<dbReference type="Pfam" id="PF15406">
    <property type="entry name" value="PH_6"/>
    <property type="match status" value="1"/>
</dbReference>
<keyword evidence="4" id="KW-1185">Reference proteome</keyword>
<feature type="compositionally biased region" description="Low complexity" evidence="1">
    <location>
        <begin position="518"/>
        <end position="542"/>
    </location>
</feature>
<feature type="compositionally biased region" description="Basic and acidic residues" evidence="1">
    <location>
        <begin position="496"/>
        <end position="517"/>
    </location>
</feature>
<dbReference type="SMART" id="SM00233">
    <property type="entry name" value="PH"/>
    <property type="match status" value="1"/>
</dbReference>
<feature type="compositionally biased region" description="Basic and acidic residues" evidence="1">
    <location>
        <begin position="307"/>
        <end position="345"/>
    </location>
</feature>
<dbReference type="InterPro" id="IPR001849">
    <property type="entry name" value="PH_domain"/>
</dbReference>
<feature type="compositionally biased region" description="Basic and acidic residues" evidence="1">
    <location>
        <begin position="600"/>
        <end position="609"/>
    </location>
</feature>
<evidence type="ECO:0000313" key="4">
    <source>
        <dbReference type="Proteomes" id="UP001358417"/>
    </source>
</evidence>
<feature type="region of interest" description="Disordered" evidence="1">
    <location>
        <begin position="23"/>
        <end position="64"/>
    </location>
</feature>
<dbReference type="SUPFAM" id="SSF50729">
    <property type="entry name" value="PH domain-like"/>
    <property type="match status" value="1"/>
</dbReference>
<comment type="caution">
    <text evidence="3">The sequence shown here is derived from an EMBL/GenBank/DDBJ whole genome shotgun (WGS) entry which is preliminary data.</text>
</comment>
<feature type="compositionally biased region" description="Low complexity" evidence="1">
    <location>
        <begin position="460"/>
        <end position="482"/>
    </location>
</feature>
<feature type="domain" description="PH" evidence="2">
    <location>
        <begin position="77"/>
        <end position="206"/>
    </location>
</feature>
<dbReference type="PANTHER" id="PTHR42073:SF1">
    <property type="entry name" value="MEIOTIC EXPRESSION UP-REGULATED PROTEIN 6"/>
    <property type="match status" value="1"/>
</dbReference>
<dbReference type="GeneID" id="89970102"/>
<proteinExistence type="predicted"/>
<dbReference type="PROSITE" id="PS50003">
    <property type="entry name" value="PH_DOMAIN"/>
    <property type="match status" value="1"/>
</dbReference>
<sequence>MSVEAPKTVEETPVVDATKVVPEAPETSAVAPVETSAAPVEATSAVEPTPAVATEETTTAPATTEELKKDETVVEAVPTSEGTLGYKEPGFFKKFIYTKHFFWVSEEPSTAESLAPFLRQEKEKADTKHSSAAWARESGKGLLFYAKRSEDKAAPAGIINLSEASTVTKEGLQQFSFRVGTHQHRFEATNSKERDSWIVAIEKAIGEGKELKDEITSSDSYKKNVEEYSKPAIIAAAAPKSSRSKSKEPKKSLDAATATAATTSAPVAAETASTSSSSSDEATKAAKKDKERSQSRKRGSIFGTLLGKKEEHAEKKEEKAEVKKELKEEKKVEAEEKKEEAKLADEPTATKNVEAAEASTAAAAIAAAPAAVAVAAASDKKEEEDETTSTPTGKKAKRGSVFGSLFKKNVTSPTTEKTEKEATASDIPPVSETAPKLDEPIENKPIDTAAVTAPADNVETPATTVDATKDTTTPATETTTAPKSEKKGGLLGFINKKTEKKEQKEEAKDEHAAKVIAEDPVAAAAVPETTTEPAVAEPTTETVTKEERPGRENPRRTSLFFKNKKETTSDGEGVTETKREKSPLPGKFIGNLVRRASKAVKSEPKEKPATEAAPTETATKEVPVETTPEAPAATTEPTESKIVGDVVPETLHATPETAAPAAAPEVKATA</sequence>
<dbReference type="PANTHER" id="PTHR42073">
    <property type="entry name" value="MEIOTIC EXPRESSION UP-REGULATED PROTEIN 6"/>
    <property type="match status" value="1"/>
</dbReference>
<reference evidence="3 4" key="1">
    <citation type="submission" date="2023-08" db="EMBL/GenBank/DDBJ databases">
        <title>Black Yeasts Isolated from many extreme environments.</title>
        <authorList>
            <person name="Coleine C."/>
            <person name="Stajich J.E."/>
            <person name="Selbmann L."/>
        </authorList>
    </citation>
    <scope>NUCLEOTIDE SEQUENCE [LARGE SCALE GENOMIC DNA]</scope>
    <source>
        <strain evidence="3 4">CCFEE 5792</strain>
    </source>
</reference>
<dbReference type="AlphaFoldDB" id="A0AAV9NBY6"/>
<evidence type="ECO:0000259" key="2">
    <source>
        <dbReference type="PROSITE" id="PS50003"/>
    </source>
</evidence>
<dbReference type="InterPro" id="IPR011993">
    <property type="entry name" value="PH-like_dom_sf"/>
</dbReference>
<feature type="compositionally biased region" description="Low complexity" evidence="1">
    <location>
        <begin position="45"/>
        <end position="64"/>
    </location>
</feature>
<name>A0AAV9NBY6_9EURO</name>
<dbReference type="RefSeq" id="XP_064707049.1">
    <property type="nucleotide sequence ID" value="XM_064845504.1"/>
</dbReference>
<dbReference type="InterPro" id="IPR039712">
    <property type="entry name" value="Meu6"/>
</dbReference>